<dbReference type="EMBL" id="PPHD01034985">
    <property type="protein sequence ID" value="POI25314.1"/>
    <property type="molecule type" value="Genomic_DNA"/>
</dbReference>
<protein>
    <submittedName>
        <fullName evidence="1">Uncharacterized protein</fullName>
    </submittedName>
</protein>
<evidence type="ECO:0000313" key="2">
    <source>
        <dbReference type="Proteomes" id="UP000237246"/>
    </source>
</evidence>
<proteinExistence type="predicted"/>
<dbReference type="Proteomes" id="UP000237246">
    <property type="component" value="Unassembled WGS sequence"/>
</dbReference>
<name>A0A2P4SMK9_BAMTH</name>
<keyword evidence="2" id="KW-1185">Reference proteome</keyword>
<gene>
    <name evidence="1" type="ORF">CIB84_010935</name>
</gene>
<comment type="caution">
    <text evidence="1">The sequence shown here is derived from an EMBL/GenBank/DDBJ whole genome shotgun (WGS) entry which is preliminary data.</text>
</comment>
<sequence>MLRGTSSCPAFPLF</sequence>
<organism evidence="1 2">
    <name type="scientific">Bambusicola thoracicus</name>
    <name type="common">Chinese bamboo-partridge</name>
    <name type="synonym">Perdix thoracica</name>
    <dbReference type="NCBI Taxonomy" id="9083"/>
    <lineage>
        <taxon>Eukaryota</taxon>
        <taxon>Metazoa</taxon>
        <taxon>Chordata</taxon>
        <taxon>Craniata</taxon>
        <taxon>Vertebrata</taxon>
        <taxon>Euteleostomi</taxon>
        <taxon>Archelosauria</taxon>
        <taxon>Archosauria</taxon>
        <taxon>Dinosauria</taxon>
        <taxon>Saurischia</taxon>
        <taxon>Theropoda</taxon>
        <taxon>Coelurosauria</taxon>
        <taxon>Aves</taxon>
        <taxon>Neognathae</taxon>
        <taxon>Galloanserae</taxon>
        <taxon>Galliformes</taxon>
        <taxon>Phasianidae</taxon>
        <taxon>Perdicinae</taxon>
        <taxon>Bambusicola</taxon>
    </lineage>
</organism>
<evidence type="ECO:0000313" key="1">
    <source>
        <dbReference type="EMBL" id="POI25314.1"/>
    </source>
</evidence>
<reference evidence="1 2" key="1">
    <citation type="submission" date="2018-01" db="EMBL/GenBank/DDBJ databases">
        <title>Comparison of the Chinese Bamboo Partridge and Red Junglefowl genome sequences highlights the importance of demography in genome evolution.</title>
        <authorList>
            <person name="Tiley G.P."/>
            <person name="Kimball R.T."/>
            <person name="Braun E.L."/>
            <person name="Burleigh J.G."/>
        </authorList>
    </citation>
    <scope>NUCLEOTIDE SEQUENCE [LARGE SCALE GENOMIC DNA]</scope>
    <source>
        <strain evidence="1">RTK389</strain>
        <tissue evidence="1">Blood</tissue>
    </source>
</reference>
<accession>A0A2P4SMK9</accession>